<dbReference type="Pfam" id="PF13899">
    <property type="entry name" value="Thioredoxin_7"/>
    <property type="match status" value="1"/>
</dbReference>
<evidence type="ECO:0000313" key="2">
    <source>
        <dbReference type="EMBL" id="QEG32997.1"/>
    </source>
</evidence>
<reference evidence="2 3" key="1">
    <citation type="submission" date="2019-08" db="EMBL/GenBank/DDBJ databases">
        <title>Deep-cultivation of Planctomycetes and their phenomic and genomic characterization uncovers novel biology.</title>
        <authorList>
            <person name="Wiegand S."/>
            <person name="Jogler M."/>
            <person name="Boedeker C."/>
            <person name="Pinto D."/>
            <person name="Vollmers J."/>
            <person name="Rivas-Marin E."/>
            <person name="Kohn T."/>
            <person name="Peeters S.H."/>
            <person name="Heuer A."/>
            <person name="Rast P."/>
            <person name="Oberbeckmann S."/>
            <person name="Bunk B."/>
            <person name="Jeske O."/>
            <person name="Meyerdierks A."/>
            <person name="Storesund J.E."/>
            <person name="Kallscheuer N."/>
            <person name="Luecker S."/>
            <person name="Lage O.M."/>
            <person name="Pohl T."/>
            <person name="Merkel B.J."/>
            <person name="Hornburger P."/>
            <person name="Mueller R.-W."/>
            <person name="Bruemmer F."/>
            <person name="Labrenz M."/>
            <person name="Spormann A.M."/>
            <person name="Op den Camp H."/>
            <person name="Overmann J."/>
            <person name="Amann R."/>
            <person name="Jetten M.S.M."/>
            <person name="Mascher T."/>
            <person name="Medema M.H."/>
            <person name="Devos D.P."/>
            <person name="Kaster A.-K."/>
            <person name="Ovreas L."/>
            <person name="Rohde M."/>
            <person name="Galperin M.Y."/>
            <person name="Jogler C."/>
        </authorList>
    </citation>
    <scope>NUCLEOTIDE SEQUENCE [LARGE SCALE GENOMIC DNA]</scope>
    <source>
        <strain evidence="2 3">Pr1d</strain>
    </source>
</reference>
<proteinExistence type="predicted"/>
<evidence type="ECO:0000313" key="3">
    <source>
        <dbReference type="Proteomes" id="UP000323917"/>
    </source>
</evidence>
<dbReference type="EMBL" id="CP042913">
    <property type="protein sequence ID" value="QEG32997.1"/>
    <property type="molecule type" value="Genomic_DNA"/>
</dbReference>
<accession>A0A5B9Q1T1</accession>
<dbReference type="OrthoDB" id="267639at2"/>
<name>A0A5B9Q1T1_9BACT</name>
<dbReference type="InterPro" id="IPR013766">
    <property type="entry name" value="Thioredoxin_domain"/>
</dbReference>
<organism evidence="2 3">
    <name type="scientific">Bythopirellula goksoeyrii</name>
    <dbReference type="NCBI Taxonomy" id="1400387"/>
    <lineage>
        <taxon>Bacteria</taxon>
        <taxon>Pseudomonadati</taxon>
        <taxon>Planctomycetota</taxon>
        <taxon>Planctomycetia</taxon>
        <taxon>Pirellulales</taxon>
        <taxon>Lacipirellulaceae</taxon>
        <taxon>Bythopirellula</taxon>
    </lineage>
</organism>
<sequence length="162" mass="18419">MHFFHKFHRDMLRLFLLVAIAGCQSQTKQAVYTVGSYNPEAEPTVDLAATVKQAQADHKRIILQVGGEWCQFCHRLDAFIRETPSVAAGLHDGFLVMKVSFTQGENENEEFLGQYPDVAGYPHWYVLESDGTLLHSQDTSKIQKGNNYSEDKLLAFIDKWKP</sequence>
<dbReference type="PROSITE" id="PS51352">
    <property type="entry name" value="THIOREDOXIN_2"/>
    <property type="match status" value="1"/>
</dbReference>
<dbReference type="SUPFAM" id="SSF52833">
    <property type="entry name" value="Thioredoxin-like"/>
    <property type="match status" value="1"/>
</dbReference>
<keyword evidence="3" id="KW-1185">Reference proteome</keyword>
<dbReference type="InterPro" id="IPR036249">
    <property type="entry name" value="Thioredoxin-like_sf"/>
</dbReference>
<evidence type="ECO:0000259" key="1">
    <source>
        <dbReference type="PROSITE" id="PS51352"/>
    </source>
</evidence>
<protein>
    <submittedName>
        <fullName evidence="2">Thiol:disulfide interchange protein</fullName>
    </submittedName>
</protein>
<dbReference type="RefSeq" id="WP_148071808.1">
    <property type="nucleotide sequence ID" value="NZ_CP042913.1"/>
</dbReference>
<dbReference type="Proteomes" id="UP000323917">
    <property type="component" value="Chromosome"/>
</dbReference>
<feature type="domain" description="Thioredoxin" evidence="1">
    <location>
        <begin position="32"/>
        <end position="162"/>
    </location>
</feature>
<dbReference type="Gene3D" id="3.40.30.10">
    <property type="entry name" value="Glutaredoxin"/>
    <property type="match status" value="1"/>
</dbReference>
<dbReference type="AlphaFoldDB" id="A0A5B9Q1T1"/>
<dbReference type="KEGG" id="bgok:Pr1d_02580"/>
<gene>
    <name evidence="2" type="ORF">Pr1d_02580</name>
</gene>